<proteinExistence type="predicted"/>
<reference evidence="2" key="2">
    <citation type="journal article" date="2013" name="Nat. Commun.">
        <title>Genome of the Chinese tree shrew.</title>
        <authorList>
            <person name="Fan Y."/>
            <person name="Huang Z.Y."/>
            <person name="Cao C.C."/>
            <person name="Chen C.S."/>
            <person name="Chen Y.X."/>
            <person name="Fan D.D."/>
            <person name="He J."/>
            <person name="Hou H.L."/>
            <person name="Hu L."/>
            <person name="Hu X.T."/>
            <person name="Jiang X.T."/>
            <person name="Lai R."/>
            <person name="Lang Y.S."/>
            <person name="Liang B."/>
            <person name="Liao S.G."/>
            <person name="Mu D."/>
            <person name="Ma Y.Y."/>
            <person name="Niu Y.Y."/>
            <person name="Sun X.Q."/>
            <person name="Xia J.Q."/>
            <person name="Xiao J."/>
            <person name="Xiong Z.Q."/>
            <person name="Xu L."/>
            <person name="Yang L."/>
            <person name="Zhang Y."/>
            <person name="Zhao W."/>
            <person name="Zhao X.D."/>
            <person name="Zheng Y.T."/>
            <person name="Zhou J.M."/>
            <person name="Zhu Y.B."/>
            <person name="Zhang G.J."/>
            <person name="Wang J."/>
            <person name="Yao Y.G."/>
        </authorList>
    </citation>
    <scope>NUCLEOTIDE SEQUENCE [LARGE SCALE GENOMIC DNA]</scope>
</reference>
<dbReference type="EMBL" id="KB320878">
    <property type="protein sequence ID" value="ELW61411.1"/>
    <property type="molecule type" value="Genomic_DNA"/>
</dbReference>
<name>L9KFA5_TUPCH</name>
<reference evidence="2" key="1">
    <citation type="submission" date="2012-07" db="EMBL/GenBank/DDBJ databases">
        <title>Genome of the Chinese tree shrew, a rising model animal genetically related to primates.</title>
        <authorList>
            <person name="Zhang G."/>
            <person name="Fan Y."/>
            <person name="Yao Y."/>
            <person name="Huang Z."/>
        </authorList>
    </citation>
    <scope>NUCLEOTIDE SEQUENCE [LARGE SCALE GENOMIC DNA]</scope>
</reference>
<accession>L9KFA5</accession>
<evidence type="ECO:0000313" key="2">
    <source>
        <dbReference type="Proteomes" id="UP000011518"/>
    </source>
</evidence>
<keyword evidence="2" id="KW-1185">Reference proteome</keyword>
<organism evidence="1 2">
    <name type="scientific">Tupaia chinensis</name>
    <name type="common">Chinese tree shrew</name>
    <name type="synonym">Tupaia belangeri chinensis</name>
    <dbReference type="NCBI Taxonomy" id="246437"/>
    <lineage>
        <taxon>Eukaryota</taxon>
        <taxon>Metazoa</taxon>
        <taxon>Chordata</taxon>
        <taxon>Craniata</taxon>
        <taxon>Vertebrata</taxon>
        <taxon>Euteleostomi</taxon>
        <taxon>Mammalia</taxon>
        <taxon>Eutheria</taxon>
        <taxon>Euarchontoglires</taxon>
        <taxon>Scandentia</taxon>
        <taxon>Tupaiidae</taxon>
        <taxon>Tupaia</taxon>
    </lineage>
</organism>
<dbReference type="Proteomes" id="UP000011518">
    <property type="component" value="Unassembled WGS sequence"/>
</dbReference>
<gene>
    <name evidence="1" type="ORF">TREES_T100003195</name>
</gene>
<protein>
    <submittedName>
        <fullName evidence="1">Uncharacterized protein</fullName>
    </submittedName>
</protein>
<dbReference type="AlphaFoldDB" id="L9KFA5"/>
<sequence length="193" mass="21059">MEHGAVWGWPRCRVGLATVPCGAGHGRTRAGSCWPQGILGIDYSAAAHSHLPTYVTEASLLQRPLIFTVAALELSTAPGPANFDYLKAPGYVLKLKLSEISEFMCEGWTTKIILALSFSFLHQVVRGLGYAGYRTPDLPLCHCCPVQHLADDRSSLHRDVSCCVAFEVIAIWPTLAVQPRVLLYLNPEVSVIT</sequence>
<evidence type="ECO:0000313" key="1">
    <source>
        <dbReference type="EMBL" id="ELW61411.1"/>
    </source>
</evidence>
<dbReference type="InParanoid" id="L9KFA5"/>